<protein>
    <submittedName>
        <fullName evidence="2">Class I SAM-dependent methyltransferase</fullName>
    </submittedName>
</protein>
<evidence type="ECO:0000313" key="3">
    <source>
        <dbReference type="Proteomes" id="UP001519887"/>
    </source>
</evidence>
<gene>
    <name evidence="2" type="ORF">K0U00_00390</name>
</gene>
<sequence>MEHSVEYSREKNINIWENLYSQQEGDLFYPNEYLVRVSHRLLNKEAHHKILDYGFGSGTNLIHFLKKGFTVSGVEVSESAIEQVASKLERSGLEAILKHDKSGIIPFEDDSFDVVIAWQVLIYNDWATFHKAMNEINRVLRSGGIFLGTMGAVGDFSHSNSISLGNNLFESTVPGQEGAILMIFEKEDLQQCFPDKNITVGMYDFSFAERHSKHWIVSYVK</sequence>
<dbReference type="Pfam" id="PF13649">
    <property type="entry name" value="Methyltransf_25"/>
    <property type="match status" value="1"/>
</dbReference>
<dbReference type="PANTHER" id="PTHR44068:SF11">
    <property type="entry name" value="GERANYL DIPHOSPHATE 2-C-METHYLTRANSFERASE"/>
    <property type="match status" value="1"/>
</dbReference>
<organism evidence="2 3">
    <name type="scientific">Paenibacillus sepulcri</name>
    <dbReference type="NCBI Taxonomy" id="359917"/>
    <lineage>
        <taxon>Bacteria</taxon>
        <taxon>Bacillati</taxon>
        <taxon>Bacillota</taxon>
        <taxon>Bacilli</taxon>
        <taxon>Bacillales</taxon>
        <taxon>Paenibacillaceae</taxon>
        <taxon>Paenibacillus</taxon>
    </lineage>
</organism>
<dbReference type="RefSeq" id="WP_210038994.1">
    <property type="nucleotide sequence ID" value="NZ_JBHLVU010000043.1"/>
</dbReference>
<keyword evidence="2" id="KW-0808">Transferase</keyword>
<name>A0ABS7BV31_9BACL</name>
<dbReference type="Gene3D" id="3.40.50.150">
    <property type="entry name" value="Vaccinia Virus protein VP39"/>
    <property type="match status" value="1"/>
</dbReference>
<dbReference type="GO" id="GO:0032259">
    <property type="term" value="P:methylation"/>
    <property type="evidence" value="ECO:0007669"/>
    <property type="project" value="UniProtKB-KW"/>
</dbReference>
<keyword evidence="2" id="KW-0489">Methyltransferase</keyword>
<dbReference type="InterPro" id="IPR050447">
    <property type="entry name" value="Erg6_SMT_methyltransf"/>
</dbReference>
<keyword evidence="3" id="KW-1185">Reference proteome</keyword>
<dbReference type="CDD" id="cd02440">
    <property type="entry name" value="AdoMet_MTases"/>
    <property type="match status" value="1"/>
</dbReference>
<dbReference type="InterPro" id="IPR041698">
    <property type="entry name" value="Methyltransf_25"/>
</dbReference>
<evidence type="ECO:0000259" key="1">
    <source>
        <dbReference type="Pfam" id="PF13649"/>
    </source>
</evidence>
<dbReference type="GO" id="GO:0008168">
    <property type="term" value="F:methyltransferase activity"/>
    <property type="evidence" value="ECO:0007669"/>
    <property type="project" value="UniProtKB-KW"/>
</dbReference>
<reference evidence="2 3" key="1">
    <citation type="submission" date="2021-07" db="EMBL/GenBank/DDBJ databases">
        <title>Paenibacillus radiodurans sp. nov., isolated from the southeastern edge of Tengger Desert.</title>
        <authorList>
            <person name="Zhang G."/>
        </authorList>
    </citation>
    <scope>NUCLEOTIDE SEQUENCE [LARGE SCALE GENOMIC DNA]</scope>
    <source>
        <strain evidence="2 3">CCM 7311</strain>
    </source>
</reference>
<dbReference type="PANTHER" id="PTHR44068">
    <property type="entry name" value="ZGC:194242"/>
    <property type="match status" value="1"/>
</dbReference>
<dbReference type="SUPFAM" id="SSF53335">
    <property type="entry name" value="S-adenosyl-L-methionine-dependent methyltransferases"/>
    <property type="match status" value="1"/>
</dbReference>
<feature type="domain" description="Methyltransferase" evidence="1">
    <location>
        <begin position="50"/>
        <end position="144"/>
    </location>
</feature>
<accession>A0ABS7BV31</accession>
<dbReference type="Proteomes" id="UP001519887">
    <property type="component" value="Unassembled WGS sequence"/>
</dbReference>
<evidence type="ECO:0000313" key="2">
    <source>
        <dbReference type="EMBL" id="MBW7452497.1"/>
    </source>
</evidence>
<dbReference type="InterPro" id="IPR029063">
    <property type="entry name" value="SAM-dependent_MTases_sf"/>
</dbReference>
<comment type="caution">
    <text evidence="2">The sequence shown here is derived from an EMBL/GenBank/DDBJ whole genome shotgun (WGS) entry which is preliminary data.</text>
</comment>
<proteinExistence type="predicted"/>
<dbReference type="EMBL" id="JAHZIK010000003">
    <property type="protein sequence ID" value="MBW7452497.1"/>
    <property type="molecule type" value="Genomic_DNA"/>
</dbReference>